<reference evidence="2 3" key="1">
    <citation type="journal article" date="2019" name="Sci. Rep.">
        <title>Orb-weaving spider Araneus ventricosus genome elucidates the spidroin gene catalogue.</title>
        <authorList>
            <person name="Kono N."/>
            <person name="Nakamura H."/>
            <person name="Ohtoshi R."/>
            <person name="Moran D.A.P."/>
            <person name="Shinohara A."/>
            <person name="Yoshida Y."/>
            <person name="Fujiwara M."/>
            <person name="Mori M."/>
            <person name="Tomita M."/>
            <person name="Arakawa K."/>
        </authorList>
    </citation>
    <scope>NUCLEOTIDE SEQUENCE [LARGE SCALE GENOMIC DNA]</scope>
</reference>
<evidence type="ECO:0000313" key="3">
    <source>
        <dbReference type="Proteomes" id="UP000499080"/>
    </source>
</evidence>
<feature type="region of interest" description="Disordered" evidence="1">
    <location>
        <begin position="1"/>
        <end position="29"/>
    </location>
</feature>
<dbReference type="AlphaFoldDB" id="A0A4Y2WU12"/>
<proteinExistence type="predicted"/>
<dbReference type="Proteomes" id="UP000499080">
    <property type="component" value="Unassembled WGS sequence"/>
</dbReference>
<name>A0A4Y2WU12_ARAVE</name>
<keyword evidence="3" id="KW-1185">Reference proteome</keyword>
<gene>
    <name evidence="2" type="ORF">AVEN_43203_1</name>
</gene>
<evidence type="ECO:0000256" key="1">
    <source>
        <dbReference type="SAM" id="MobiDB-lite"/>
    </source>
</evidence>
<protein>
    <submittedName>
        <fullName evidence="2">Uncharacterized protein</fullName>
    </submittedName>
</protein>
<organism evidence="2 3">
    <name type="scientific">Araneus ventricosus</name>
    <name type="common">Orbweaver spider</name>
    <name type="synonym">Epeira ventricosa</name>
    <dbReference type="NCBI Taxonomy" id="182803"/>
    <lineage>
        <taxon>Eukaryota</taxon>
        <taxon>Metazoa</taxon>
        <taxon>Ecdysozoa</taxon>
        <taxon>Arthropoda</taxon>
        <taxon>Chelicerata</taxon>
        <taxon>Arachnida</taxon>
        <taxon>Araneae</taxon>
        <taxon>Araneomorphae</taxon>
        <taxon>Entelegynae</taxon>
        <taxon>Araneoidea</taxon>
        <taxon>Araneidae</taxon>
        <taxon>Araneus</taxon>
    </lineage>
</organism>
<comment type="caution">
    <text evidence="2">The sequence shown here is derived from an EMBL/GenBank/DDBJ whole genome shotgun (WGS) entry which is preliminary data.</text>
</comment>
<accession>A0A4Y2WU12</accession>
<dbReference type="EMBL" id="BGPR01064400">
    <property type="protein sequence ID" value="GBO39377.1"/>
    <property type="molecule type" value="Genomic_DNA"/>
</dbReference>
<sequence>MTRTTPELAPPLQASVPHQRKDVSPTSDSTCTRFTSMADLHWNQVSNMEPSGSEAETLLLGHRASCIVHKPGSKEFKLNICAVTQLIVTYWHL</sequence>
<evidence type="ECO:0000313" key="2">
    <source>
        <dbReference type="EMBL" id="GBO39377.1"/>
    </source>
</evidence>